<dbReference type="AlphaFoldDB" id="A0A0G4Q2K9"/>
<dbReference type="Proteomes" id="UP000183920">
    <property type="component" value="Unassembled WGS sequence"/>
</dbReference>
<dbReference type="EMBL" id="CVRY01000002">
    <property type="protein sequence ID" value="CRL60162.1"/>
    <property type="molecule type" value="Genomic_DNA"/>
</dbReference>
<proteinExistence type="predicted"/>
<organism evidence="1 2">
    <name type="scientific">Proteus penneri</name>
    <dbReference type="NCBI Taxonomy" id="102862"/>
    <lineage>
        <taxon>Bacteria</taxon>
        <taxon>Pseudomonadati</taxon>
        <taxon>Pseudomonadota</taxon>
        <taxon>Gammaproteobacteria</taxon>
        <taxon>Enterobacterales</taxon>
        <taxon>Morganellaceae</taxon>
        <taxon>Proteus</taxon>
    </lineage>
</organism>
<reference evidence="2" key="1">
    <citation type="submission" date="2015-06" db="EMBL/GenBank/DDBJ databases">
        <authorList>
            <person name="Urmite Genomes"/>
        </authorList>
    </citation>
    <scope>NUCLEOTIDE SEQUENCE [LARGE SCALE GENOMIC DNA]</scope>
    <source>
        <strain evidence="2">CSUR P1867</strain>
    </source>
</reference>
<dbReference type="RefSeq" id="WP_072063048.1">
    <property type="nucleotide sequence ID" value="NZ_CVRY01000002.1"/>
</dbReference>
<evidence type="ECO:0000313" key="2">
    <source>
        <dbReference type="Proteomes" id="UP000183920"/>
    </source>
</evidence>
<dbReference type="Pfam" id="PF23842">
    <property type="entry name" value="Phage_tail_terminator_3"/>
    <property type="match status" value="1"/>
</dbReference>
<protein>
    <recommendedName>
        <fullName evidence="3">Phage protein</fullName>
    </recommendedName>
</protein>
<evidence type="ECO:0008006" key="3">
    <source>
        <dbReference type="Google" id="ProtNLM"/>
    </source>
</evidence>
<evidence type="ECO:0000313" key="1">
    <source>
        <dbReference type="EMBL" id="CRL60162.1"/>
    </source>
</evidence>
<dbReference type="InterPro" id="IPR056950">
    <property type="entry name" value="Phage_tail_terminator_3"/>
</dbReference>
<gene>
    <name evidence="1" type="ORF">BN1804_00784</name>
</gene>
<accession>A0A0G4Q2K9</accession>
<name>A0A0G4Q2K9_9GAMM</name>
<sequence>MIHEKFERYLNRGNLLDGFIVQRFAWDEEEDTRHQQYAVIQPDDSSGRFADLGADDFVVLILVSAWKDPDPTVIRANEILNYVANNSLDCELNSIYNLGGLPRPIPTEEGRFILKLSFRCTS</sequence>